<sequence length="449" mass="48381">MRRFEQYRIKDSVTPLSGATFGRIFGDIDARIHALEAQKITWEQAVREVQEFGLERINGVIEPVLNTANSKFTDIQTELAALHETRAEFEAWWASQGADITALQTRATELEADLASLNGDLDGGWVCNSWDVFYVGTDQFSIAGDVAGHFPEDRMVRAQLSTGYVHAPVLGAFYSAGMDQTLVTLKTPVLNNTISQVNLGILTPGEGSALPGDVARVEPGYMTLWADYNDSSSVTVSPGKVMINGRLYLVDTPINHTVGPSGDNWYWIMAAAPSSGSALTASEITSTTTVPTYDGAKDGWYSADGLKRCIGFVLAQAGALRPSSLQRSILSMESTVVVYSTSSWPSVDTLVTVGPPLKTTNQIGIYIRNNTGALENCNRVFIGNGIAPYSNSGDGFGLIIGDSGITDNTYQAEALRITNSSGQIWTKSDYGQQGSLYIKCVHLPGGFGR</sequence>
<name>A0A0D2JA80_9BACT</name>
<keyword evidence="2" id="KW-1185">Reference proteome</keyword>
<accession>A0A0D2JA80</accession>
<dbReference type="STRING" id="1429043.X474_05780"/>
<protein>
    <submittedName>
        <fullName evidence="1">Uncharacterized protein</fullName>
    </submittedName>
</protein>
<dbReference type="AlphaFoldDB" id="A0A0D2JA80"/>
<evidence type="ECO:0000313" key="2">
    <source>
        <dbReference type="Proteomes" id="UP000032233"/>
    </source>
</evidence>
<gene>
    <name evidence="1" type="ORF">X474_05780</name>
</gene>
<evidence type="ECO:0000313" key="1">
    <source>
        <dbReference type="EMBL" id="KIX15039.1"/>
    </source>
</evidence>
<dbReference type="OrthoDB" id="6298777at2"/>
<dbReference type="EMBL" id="AZAC01000005">
    <property type="protein sequence ID" value="KIX15039.1"/>
    <property type="molecule type" value="Genomic_DNA"/>
</dbReference>
<dbReference type="InParanoid" id="A0A0D2JA80"/>
<comment type="caution">
    <text evidence="1">The sequence shown here is derived from an EMBL/GenBank/DDBJ whole genome shotgun (WGS) entry which is preliminary data.</text>
</comment>
<proteinExistence type="predicted"/>
<dbReference type="RefSeq" id="WP_044347277.1">
    <property type="nucleotide sequence ID" value="NZ_AZAC01000005.1"/>
</dbReference>
<dbReference type="Proteomes" id="UP000032233">
    <property type="component" value="Unassembled WGS sequence"/>
</dbReference>
<reference evidence="1 2" key="1">
    <citation type="submission" date="2013-11" db="EMBL/GenBank/DDBJ databases">
        <title>Metagenomic analysis of a methanogenic consortium involved in long chain n-alkane degradation.</title>
        <authorList>
            <person name="Davidova I.A."/>
            <person name="Callaghan A.V."/>
            <person name="Wawrik B."/>
            <person name="Pruitt S."/>
            <person name="Marks C."/>
            <person name="Duncan K.E."/>
            <person name="Suflita J.M."/>
        </authorList>
    </citation>
    <scope>NUCLEOTIDE SEQUENCE [LARGE SCALE GENOMIC DNA]</scope>
    <source>
        <strain evidence="1 2">SPR</strain>
    </source>
</reference>
<organism evidence="1 2">
    <name type="scientific">Dethiosulfatarculus sandiegensis</name>
    <dbReference type="NCBI Taxonomy" id="1429043"/>
    <lineage>
        <taxon>Bacteria</taxon>
        <taxon>Pseudomonadati</taxon>
        <taxon>Thermodesulfobacteriota</taxon>
        <taxon>Desulfarculia</taxon>
        <taxon>Desulfarculales</taxon>
        <taxon>Desulfarculaceae</taxon>
        <taxon>Dethiosulfatarculus</taxon>
    </lineage>
</organism>